<keyword evidence="2" id="KW-1185">Reference proteome</keyword>
<name>A0ABN8J4L0_9NEOP</name>
<evidence type="ECO:0000313" key="2">
    <source>
        <dbReference type="Proteomes" id="UP000837857"/>
    </source>
</evidence>
<protein>
    <submittedName>
        <fullName evidence="1">Uncharacterized protein</fullName>
    </submittedName>
</protein>
<organism evidence="1 2">
    <name type="scientific">Iphiclides podalirius</name>
    <name type="common">scarce swallowtail</name>
    <dbReference type="NCBI Taxonomy" id="110791"/>
    <lineage>
        <taxon>Eukaryota</taxon>
        <taxon>Metazoa</taxon>
        <taxon>Ecdysozoa</taxon>
        <taxon>Arthropoda</taxon>
        <taxon>Hexapoda</taxon>
        <taxon>Insecta</taxon>
        <taxon>Pterygota</taxon>
        <taxon>Neoptera</taxon>
        <taxon>Endopterygota</taxon>
        <taxon>Lepidoptera</taxon>
        <taxon>Glossata</taxon>
        <taxon>Ditrysia</taxon>
        <taxon>Papilionoidea</taxon>
        <taxon>Papilionidae</taxon>
        <taxon>Papilioninae</taxon>
        <taxon>Iphiclides</taxon>
    </lineage>
</organism>
<reference evidence="1" key="1">
    <citation type="submission" date="2022-03" db="EMBL/GenBank/DDBJ databases">
        <authorList>
            <person name="Martin H S."/>
        </authorList>
    </citation>
    <scope>NUCLEOTIDE SEQUENCE</scope>
</reference>
<feature type="non-terminal residue" evidence="1">
    <location>
        <position position="125"/>
    </location>
</feature>
<evidence type="ECO:0000313" key="1">
    <source>
        <dbReference type="EMBL" id="CAH2073879.1"/>
    </source>
</evidence>
<dbReference type="Proteomes" id="UP000837857">
    <property type="component" value="Chromosome 7"/>
</dbReference>
<accession>A0ABN8J4L0</accession>
<proteinExistence type="predicted"/>
<dbReference type="EMBL" id="OW152819">
    <property type="protein sequence ID" value="CAH2073879.1"/>
    <property type="molecule type" value="Genomic_DNA"/>
</dbReference>
<gene>
    <name evidence="1" type="ORF">IPOD504_LOCUS15832</name>
</gene>
<sequence length="125" mass="13374">MNNTIKNTAVIVPYNDLVTKILIIFLMGSQLQQRTGLRVEGRVGYPRGLGDGALKAEGGDQHASRPAVVDTARGRALQGRTAENCGVPPNSLYSTSTVNALAKTMTLTRTRQEHTNGLPTAASHF</sequence>